<gene>
    <name evidence="3" type="ORF">Satyrvirus7_6</name>
</gene>
<sequence length="120" mass="13612">MLPRVENIPYKGIRYASLLSSKKSLQSGPKFPILIANNTTSTHDRNLFTLQQNIGKLQNNILNLEQTIEKMKKDRILYSKQNENHSNSFTKLIFGFVGISFVAIIGTKFLVSVVSSIFYT</sequence>
<evidence type="ECO:0000313" key="3">
    <source>
        <dbReference type="EMBL" id="AYV85212.1"/>
    </source>
</evidence>
<evidence type="ECO:0000256" key="1">
    <source>
        <dbReference type="SAM" id="Coils"/>
    </source>
</evidence>
<keyword evidence="1" id="KW-0175">Coiled coil</keyword>
<accession>A0A3G5ADF3</accession>
<keyword evidence="2" id="KW-0812">Transmembrane</keyword>
<organism evidence="3">
    <name type="scientific">Satyrvirus sp</name>
    <dbReference type="NCBI Taxonomy" id="2487771"/>
    <lineage>
        <taxon>Viruses</taxon>
        <taxon>Varidnaviria</taxon>
        <taxon>Bamfordvirae</taxon>
        <taxon>Nucleocytoviricota</taxon>
        <taxon>Megaviricetes</taxon>
        <taxon>Imitervirales</taxon>
        <taxon>Mimiviridae</taxon>
        <taxon>Megamimivirinae</taxon>
    </lineage>
</organism>
<name>A0A3G5ADF3_9VIRU</name>
<proteinExistence type="predicted"/>
<keyword evidence="2" id="KW-1133">Transmembrane helix</keyword>
<evidence type="ECO:0000256" key="2">
    <source>
        <dbReference type="SAM" id="Phobius"/>
    </source>
</evidence>
<reference evidence="3" key="1">
    <citation type="submission" date="2018-10" db="EMBL/GenBank/DDBJ databases">
        <title>Hidden diversity of soil giant viruses.</title>
        <authorList>
            <person name="Schulz F."/>
            <person name="Alteio L."/>
            <person name="Goudeau D."/>
            <person name="Ryan E.M."/>
            <person name="Malmstrom R.R."/>
            <person name="Blanchard J."/>
            <person name="Woyke T."/>
        </authorList>
    </citation>
    <scope>NUCLEOTIDE SEQUENCE</scope>
    <source>
        <strain evidence="3">SAV1</strain>
    </source>
</reference>
<protein>
    <submittedName>
        <fullName evidence="3">Uncharacterized protein</fullName>
    </submittedName>
</protein>
<feature type="coiled-coil region" evidence="1">
    <location>
        <begin position="47"/>
        <end position="74"/>
    </location>
</feature>
<feature type="transmembrane region" description="Helical" evidence="2">
    <location>
        <begin position="92"/>
        <end position="119"/>
    </location>
</feature>
<keyword evidence="2" id="KW-0472">Membrane</keyword>
<dbReference type="EMBL" id="MK072443">
    <property type="protein sequence ID" value="AYV85212.1"/>
    <property type="molecule type" value="Genomic_DNA"/>
</dbReference>